<dbReference type="KEGG" id="dmm:dnm_016480"/>
<evidence type="ECO:0000313" key="1">
    <source>
        <dbReference type="EMBL" id="QTA85637.1"/>
    </source>
</evidence>
<keyword evidence="2" id="KW-1185">Reference proteome</keyword>
<protein>
    <recommendedName>
        <fullName evidence="3">Cytoplasmic protein</fullName>
    </recommendedName>
</protein>
<sequence length="114" mass="13023">MTTTNRMNMNEIRMDGNNLYREEAYTDLRVGSIRRLTPVKADGSPDETRETIFFGHTQLISPNGPLPIQCSLEGKTIEEAIKNFPEAVNETVERMIAEAKEQQQKEDSRIIVPR</sequence>
<accession>A0A975BHR0</accession>
<dbReference type="RefSeq" id="WP_246556204.1">
    <property type="nucleotide sequence ID" value="NZ_CP061800.1"/>
</dbReference>
<organism evidence="1 2">
    <name type="scientific">Desulfonema magnum</name>
    <dbReference type="NCBI Taxonomy" id="45655"/>
    <lineage>
        <taxon>Bacteria</taxon>
        <taxon>Pseudomonadati</taxon>
        <taxon>Thermodesulfobacteriota</taxon>
        <taxon>Desulfobacteria</taxon>
        <taxon>Desulfobacterales</taxon>
        <taxon>Desulfococcaceae</taxon>
        <taxon>Desulfonema</taxon>
    </lineage>
</organism>
<dbReference type="AlphaFoldDB" id="A0A975BHR0"/>
<proteinExistence type="predicted"/>
<dbReference type="Proteomes" id="UP000663722">
    <property type="component" value="Chromosome"/>
</dbReference>
<name>A0A975BHR0_9BACT</name>
<reference evidence="1" key="1">
    <citation type="journal article" date="2021" name="Microb. Physiol.">
        <title>Proteogenomic Insights into the Physiology of Marine, Sulfate-Reducing, Filamentous Desulfonema limicola and Desulfonema magnum.</title>
        <authorList>
            <person name="Schnaars V."/>
            <person name="Wohlbrand L."/>
            <person name="Scheve S."/>
            <person name="Hinrichs C."/>
            <person name="Reinhardt R."/>
            <person name="Rabus R."/>
        </authorList>
    </citation>
    <scope>NUCLEOTIDE SEQUENCE</scope>
    <source>
        <strain evidence="1">4be13</strain>
    </source>
</reference>
<gene>
    <name evidence="1" type="ORF">dnm_016480</name>
</gene>
<evidence type="ECO:0008006" key="3">
    <source>
        <dbReference type="Google" id="ProtNLM"/>
    </source>
</evidence>
<dbReference type="EMBL" id="CP061800">
    <property type="protein sequence ID" value="QTA85637.1"/>
    <property type="molecule type" value="Genomic_DNA"/>
</dbReference>
<evidence type="ECO:0000313" key="2">
    <source>
        <dbReference type="Proteomes" id="UP000663722"/>
    </source>
</evidence>